<evidence type="ECO:0000313" key="2">
    <source>
        <dbReference type="Proteomes" id="UP000308092"/>
    </source>
</evidence>
<organism evidence="1 2">
    <name type="scientific">Aspergillus tanneri</name>
    <dbReference type="NCBI Taxonomy" id="1220188"/>
    <lineage>
        <taxon>Eukaryota</taxon>
        <taxon>Fungi</taxon>
        <taxon>Dikarya</taxon>
        <taxon>Ascomycota</taxon>
        <taxon>Pezizomycotina</taxon>
        <taxon>Eurotiomycetes</taxon>
        <taxon>Eurotiomycetidae</taxon>
        <taxon>Eurotiales</taxon>
        <taxon>Aspergillaceae</taxon>
        <taxon>Aspergillus</taxon>
        <taxon>Aspergillus subgen. Circumdati</taxon>
    </lineage>
</organism>
<proteinExistence type="predicted"/>
<dbReference type="Proteomes" id="UP000308092">
    <property type="component" value="Unassembled WGS sequence"/>
</dbReference>
<reference evidence="1 2" key="1">
    <citation type="submission" date="2019-03" db="EMBL/GenBank/DDBJ databases">
        <title>The genome sequence of a newly discovered highly antifungal drug resistant Aspergillus species, Aspergillus tanneri NIH 1004.</title>
        <authorList>
            <person name="Mounaud S."/>
            <person name="Singh I."/>
            <person name="Joardar V."/>
            <person name="Pakala S."/>
            <person name="Pakala S."/>
            <person name="Venepally P."/>
            <person name="Hoover J."/>
            <person name="Nierman W."/>
            <person name="Chung J."/>
            <person name="Losada L."/>
        </authorList>
    </citation>
    <scope>NUCLEOTIDE SEQUENCE [LARGE SCALE GENOMIC DNA]</scope>
    <source>
        <strain evidence="1 2">NIH1004</strain>
    </source>
</reference>
<dbReference type="EMBL" id="SOSA01001216">
    <property type="protein sequence ID" value="THC87431.1"/>
    <property type="molecule type" value="Genomic_DNA"/>
</dbReference>
<gene>
    <name evidence="1" type="ORF">EYZ11_013125</name>
</gene>
<protein>
    <submittedName>
        <fullName evidence="1">Uncharacterized protein</fullName>
    </submittedName>
</protein>
<keyword evidence="2" id="KW-1185">Reference proteome</keyword>
<name>A0A4S3J3W4_9EURO</name>
<comment type="caution">
    <text evidence="1">The sequence shown here is derived from an EMBL/GenBank/DDBJ whole genome shotgun (WGS) entry which is preliminary data.</text>
</comment>
<sequence>MELIFAPPPLDAPLPVLLRKLYISFYEAVVNGMEVLEDPPLPNRSTPIPEPLLQLPLTRTKNVACCKDRTICDHFSFFNCSEIDGDNKDNGEKEDTSI</sequence>
<dbReference type="VEuPathDB" id="FungiDB:EYZ11_013125"/>
<evidence type="ECO:0000313" key="1">
    <source>
        <dbReference type="EMBL" id="THC87431.1"/>
    </source>
</evidence>
<dbReference type="AlphaFoldDB" id="A0A4S3J3W4"/>
<accession>A0A4S3J3W4</accession>